<reference evidence="1 2" key="1">
    <citation type="submission" date="2018-07" db="EMBL/GenBank/DDBJ databases">
        <title>a novel species of Sphingomonas isolated from the rhizosphere soil of Araceae plant.</title>
        <authorList>
            <person name="Zhiyong W."/>
            <person name="Qinglan Z."/>
            <person name="Zhiwei F."/>
            <person name="Ding X."/>
            <person name="Gejiao W."/>
            <person name="Shixue Z."/>
        </authorList>
    </citation>
    <scope>NUCLEOTIDE SEQUENCE [LARGE SCALE GENOMIC DNA]</scope>
    <source>
        <strain evidence="1 2">WZY 27</strain>
    </source>
</reference>
<dbReference type="EMBL" id="QQNB01000006">
    <property type="protein sequence ID" value="RDE04204.1"/>
    <property type="molecule type" value="Genomic_DNA"/>
</dbReference>
<gene>
    <name evidence="1" type="ORF">DVW87_17470</name>
</gene>
<keyword evidence="2" id="KW-1185">Reference proteome</keyword>
<name>A0A369VP93_9SPHN</name>
<organism evidence="1 2">
    <name type="scientific">Sphingomonas aracearum</name>
    <dbReference type="NCBI Taxonomy" id="2283317"/>
    <lineage>
        <taxon>Bacteria</taxon>
        <taxon>Pseudomonadati</taxon>
        <taxon>Pseudomonadota</taxon>
        <taxon>Alphaproteobacteria</taxon>
        <taxon>Sphingomonadales</taxon>
        <taxon>Sphingomonadaceae</taxon>
        <taxon>Sphingomonas</taxon>
    </lineage>
</organism>
<accession>A0A369VP93</accession>
<sequence>MRVPVVFSTGRGVRMTLLRSASRVACERVDRMLKTGRSKEESCPVEQRQRHAHQRQCRPGIVVLDIAFGRAVIRDGGRSMDIRSAILFRDRSELGMRHKVAPNLLVGAGPIPASTPVLFREPMPRHERDILTDRDAIISQDSHDPKHVIAVVDTHPLLPFQRLQNRLVA</sequence>
<evidence type="ECO:0000313" key="1">
    <source>
        <dbReference type="EMBL" id="RDE04204.1"/>
    </source>
</evidence>
<dbReference type="Proteomes" id="UP000253918">
    <property type="component" value="Unassembled WGS sequence"/>
</dbReference>
<dbReference type="AlphaFoldDB" id="A0A369VP93"/>
<protein>
    <submittedName>
        <fullName evidence="1">Uncharacterized protein</fullName>
    </submittedName>
</protein>
<proteinExistence type="predicted"/>
<evidence type="ECO:0000313" key="2">
    <source>
        <dbReference type="Proteomes" id="UP000253918"/>
    </source>
</evidence>
<comment type="caution">
    <text evidence="1">The sequence shown here is derived from an EMBL/GenBank/DDBJ whole genome shotgun (WGS) entry which is preliminary data.</text>
</comment>